<proteinExistence type="predicted"/>
<dbReference type="PROSITE" id="PS50943">
    <property type="entry name" value="HTH_CROC1"/>
    <property type="match status" value="1"/>
</dbReference>
<name>A0A6S6TZF1_9BACT</name>
<organism evidence="2">
    <name type="scientific">uncultured Sulfurovum sp</name>
    <dbReference type="NCBI Taxonomy" id="269237"/>
    <lineage>
        <taxon>Bacteria</taxon>
        <taxon>Pseudomonadati</taxon>
        <taxon>Campylobacterota</taxon>
        <taxon>Epsilonproteobacteria</taxon>
        <taxon>Campylobacterales</taxon>
        <taxon>Sulfurovaceae</taxon>
        <taxon>Sulfurovum</taxon>
        <taxon>environmental samples</taxon>
    </lineage>
</organism>
<feature type="domain" description="HTH cro/C1-type" evidence="1">
    <location>
        <begin position="14"/>
        <end position="69"/>
    </location>
</feature>
<protein>
    <recommendedName>
        <fullName evidence="1">HTH cro/C1-type domain-containing protein</fullName>
    </recommendedName>
</protein>
<reference evidence="2" key="1">
    <citation type="submission" date="2020-01" db="EMBL/GenBank/DDBJ databases">
        <authorList>
            <person name="Meier V. D."/>
            <person name="Meier V D."/>
        </authorList>
    </citation>
    <scope>NUCLEOTIDE SEQUENCE</scope>
    <source>
        <strain evidence="2">HLG_WM_MAG_06</strain>
    </source>
</reference>
<dbReference type="EMBL" id="CACVAP010000102">
    <property type="protein sequence ID" value="CAA6822230.1"/>
    <property type="molecule type" value="Genomic_DNA"/>
</dbReference>
<gene>
    <name evidence="2" type="ORF">HELGO_WM9236</name>
</gene>
<dbReference type="CDD" id="cd00093">
    <property type="entry name" value="HTH_XRE"/>
    <property type="match status" value="1"/>
</dbReference>
<sequence>MESDNTLHYLEERLQYVIKSLSLSTKDIARKLEISPALVSQIQNYSNGKLRKYHLYAICHAYNIPTEIFENDNIKTAEQIDKFLTQSKETEKIFENNKELLNKLVGTWYFYSYHSQKNDDIWQTETTIYTDGTVEDKHKNKGKIFIGKNQSLIIKETHNAKNLNTITFDNNRITYNAFPFSRISKVNALNNELLSFGFCSRVKLAYEEAKEVLGDYSTVQLKIDHNMLERIYNL</sequence>
<dbReference type="SUPFAM" id="SSF47413">
    <property type="entry name" value="lambda repressor-like DNA-binding domains"/>
    <property type="match status" value="1"/>
</dbReference>
<dbReference type="GO" id="GO:0003677">
    <property type="term" value="F:DNA binding"/>
    <property type="evidence" value="ECO:0007669"/>
    <property type="project" value="InterPro"/>
</dbReference>
<dbReference type="InterPro" id="IPR010982">
    <property type="entry name" value="Lambda_DNA-bd_dom_sf"/>
</dbReference>
<dbReference type="InterPro" id="IPR001387">
    <property type="entry name" value="Cro/C1-type_HTH"/>
</dbReference>
<evidence type="ECO:0000313" key="2">
    <source>
        <dbReference type="EMBL" id="CAA6822230.1"/>
    </source>
</evidence>
<evidence type="ECO:0000259" key="1">
    <source>
        <dbReference type="PROSITE" id="PS50943"/>
    </source>
</evidence>
<dbReference type="Gene3D" id="1.10.260.40">
    <property type="entry name" value="lambda repressor-like DNA-binding domains"/>
    <property type="match status" value="1"/>
</dbReference>
<accession>A0A6S6TZF1</accession>
<dbReference type="AlphaFoldDB" id="A0A6S6TZF1"/>